<evidence type="ECO:0000313" key="6">
    <source>
        <dbReference type="Proteomes" id="UP000823405"/>
    </source>
</evidence>
<dbReference type="InterPro" id="IPR019354">
    <property type="entry name" value="SMG8-like"/>
</dbReference>
<keyword evidence="6" id="KW-1185">Reference proteome</keyword>
<organism evidence="5 6">
    <name type="scientific">Linnemannia gamsii</name>
    <dbReference type="NCBI Taxonomy" id="64522"/>
    <lineage>
        <taxon>Eukaryota</taxon>
        <taxon>Fungi</taxon>
        <taxon>Fungi incertae sedis</taxon>
        <taxon>Mucoromycota</taxon>
        <taxon>Mortierellomycotina</taxon>
        <taxon>Mortierellomycetes</taxon>
        <taxon>Mortierellales</taxon>
        <taxon>Mortierellaceae</taxon>
        <taxon>Linnemannia</taxon>
    </lineage>
</organism>
<proteinExistence type="inferred from homology"/>
<evidence type="ECO:0000256" key="1">
    <source>
        <dbReference type="ARBA" id="ARBA00006443"/>
    </source>
</evidence>
<protein>
    <recommendedName>
        <fullName evidence="3">Nonsense-mediated mRNA decay factor SMG8</fullName>
    </recommendedName>
</protein>
<feature type="compositionally biased region" description="Polar residues" evidence="4">
    <location>
        <begin position="7"/>
        <end position="18"/>
    </location>
</feature>
<keyword evidence="2" id="KW-0866">Nonsense-mediated mRNA decay</keyword>
<feature type="compositionally biased region" description="Polar residues" evidence="4">
    <location>
        <begin position="489"/>
        <end position="508"/>
    </location>
</feature>
<evidence type="ECO:0000256" key="4">
    <source>
        <dbReference type="SAM" id="MobiDB-lite"/>
    </source>
</evidence>
<feature type="region of interest" description="Disordered" evidence="4">
    <location>
        <begin position="1"/>
        <end position="103"/>
    </location>
</feature>
<evidence type="ECO:0000313" key="5">
    <source>
        <dbReference type="EMBL" id="KAG0318552.1"/>
    </source>
</evidence>
<reference evidence="5" key="1">
    <citation type="journal article" date="2020" name="Fungal Divers.">
        <title>Resolving the Mortierellaceae phylogeny through synthesis of multi-gene phylogenetics and phylogenomics.</title>
        <authorList>
            <person name="Vandepol N."/>
            <person name="Liber J."/>
            <person name="Desiro A."/>
            <person name="Na H."/>
            <person name="Kennedy M."/>
            <person name="Barry K."/>
            <person name="Grigoriev I.V."/>
            <person name="Miller A.N."/>
            <person name="O'Donnell K."/>
            <person name="Stajich J.E."/>
            <person name="Bonito G."/>
        </authorList>
    </citation>
    <scope>NUCLEOTIDE SEQUENCE</scope>
    <source>
        <strain evidence="5">NVP60</strain>
    </source>
</reference>
<dbReference type="Pfam" id="PF10220">
    <property type="entry name" value="Smg8_Smg9"/>
    <property type="match status" value="1"/>
</dbReference>
<evidence type="ECO:0000256" key="3">
    <source>
        <dbReference type="ARBA" id="ARBA00029509"/>
    </source>
</evidence>
<sequence>MQPPPHQESTPRQQQRNQPSTTTTASPVSASALASPARHGQADAHEDTELSSSGTAFRVASADQPSTNHPLHTRSTSYGHNPQRTSLSNGNNTNKGIDKATGTSTASMGDGIINQAMKEDLDNWISALGLTPGLPVHVVGFFGHCRDLSMFERVTPAVRRKDGTYETSSCIGSFQDDERMPVYYDGCRNLPDNRPRLDQTAGVQNGGWTLGLGDQKTTGDIHLFVDRAKNTLMLQHAYLFDTQEMLSVCQESAEAMTKDRASLMKWMHEQEYESHRALLFLFFVSHVVVHTSPDMNLDPRMISILSALSTIKRQMLQELDRFMAICWDRIGVPPPDHERNQSENGGGSRGSNPLANILTPGRCVPALIFVIERVPIIAPWHEAGASESQIVEQLKHHLLKKSVDAMQTRLRYLFRACRLVQSMDSSAAAFDGRQLFVLPSPSSTPFVHVVPHFIGQLELPEPLLDYSEDIGNEILDPAAAVIRQRMSFTTGGPQSSKKQGLAAKSQTNKSHREKTIARSTAGEGNGALGHPTLREIYDAVVQARDQPLSGTAGSGGKSAAENTSQLSLGGIYLDYSGPLLRQFVDGWLKNVTSPGGYGNIIGRRHVGAVEVPSSQQWLAGYLGVCEALGITSINSPGINTKATHKRNAAPPSKQDDSSTDESISNKLQSVSISGGINGNSNGGAGGEAVRERGPRRGGKKYSLRCAHLVQKKIQDFVQTDEVMEELYGQKPELAATRAHSERYHQLKADQATKLFNSLAYRR</sequence>
<evidence type="ECO:0000256" key="2">
    <source>
        <dbReference type="ARBA" id="ARBA00023161"/>
    </source>
</evidence>
<comment type="caution">
    <text evidence="5">The sequence shown here is derived from an EMBL/GenBank/DDBJ whole genome shotgun (WGS) entry which is preliminary data.</text>
</comment>
<dbReference type="EMBL" id="JAAAIN010000186">
    <property type="protein sequence ID" value="KAG0318552.1"/>
    <property type="molecule type" value="Genomic_DNA"/>
</dbReference>
<feature type="compositionally biased region" description="Low complexity" evidence="4">
    <location>
        <begin position="19"/>
        <end position="37"/>
    </location>
</feature>
<feature type="compositionally biased region" description="Gly residues" evidence="4">
    <location>
        <begin position="675"/>
        <end position="686"/>
    </location>
</feature>
<dbReference type="GO" id="GO:0000184">
    <property type="term" value="P:nuclear-transcribed mRNA catabolic process, nonsense-mediated decay"/>
    <property type="evidence" value="ECO:0007669"/>
    <property type="project" value="UniProtKB-KW"/>
</dbReference>
<feature type="region of interest" description="Disordered" evidence="4">
    <location>
        <begin position="639"/>
        <end position="698"/>
    </location>
</feature>
<dbReference type="PANTHER" id="PTHR13091:SF0">
    <property type="entry name" value="NONSENSE-MEDIATED MRNA DECAY FACTOR SMG8"/>
    <property type="match status" value="1"/>
</dbReference>
<feature type="region of interest" description="Disordered" evidence="4">
    <location>
        <begin position="489"/>
        <end position="529"/>
    </location>
</feature>
<dbReference type="AlphaFoldDB" id="A0A9P6RIX0"/>
<dbReference type="PANTHER" id="PTHR13091">
    <property type="entry name" value="AMPLIFIED IN BREAST CANCER 2-RELATED"/>
    <property type="match status" value="1"/>
</dbReference>
<name>A0A9P6RIX0_9FUNG</name>
<dbReference type="Proteomes" id="UP000823405">
    <property type="component" value="Unassembled WGS sequence"/>
</dbReference>
<gene>
    <name evidence="5" type="ORF">BGZ97_003594</name>
</gene>
<comment type="similarity">
    <text evidence="1">Belongs to the SMG8 family.</text>
</comment>
<feature type="compositionally biased region" description="Polar residues" evidence="4">
    <location>
        <begin position="660"/>
        <end position="670"/>
    </location>
</feature>
<accession>A0A9P6RIX0</accession>
<dbReference type="OrthoDB" id="63589at2759"/>
<feature type="compositionally biased region" description="Polar residues" evidence="4">
    <location>
        <begin position="63"/>
        <end position="103"/>
    </location>
</feature>